<dbReference type="AlphaFoldDB" id="A0AA91EAV5"/>
<evidence type="ECO:0000256" key="1">
    <source>
        <dbReference type="SAM" id="SignalP"/>
    </source>
</evidence>
<keyword evidence="3" id="KW-1185">Reference proteome</keyword>
<dbReference type="Pfam" id="PF04449">
    <property type="entry name" value="Fimbrial_CS1"/>
    <property type="match status" value="1"/>
</dbReference>
<evidence type="ECO:0000313" key="3">
    <source>
        <dbReference type="Proteomes" id="UP000078431"/>
    </source>
</evidence>
<keyword evidence="1" id="KW-0732">Signal</keyword>
<feature type="signal peptide" evidence="1">
    <location>
        <begin position="1"/>
        <end position="21"/>
    </location>
</feature>
<dbReference type="Proteomes" id="UP000078431">
    <property type="component" value="Unassembled WGS sequence"/>
</dbReference>
<dbReference type="EMBL" id="LXEX01000061">
    <property type="protein sequence ID" value="OAT57118.1"/>
    <property type="molecule type" value="Genomic_DNA"/>
</dbReference>
<gene>
    <name evidence="2" type="ORF">M993_04322</name>
</gene>
<sequence length="177" mass="18697">MNFAMKAVAIAIMGFSLNAMAVQKDITINANVDPSLDMTLSDAQPLPASVLMQYIPGTGHGLAPYAMQTKIWSNAYKDVNIRLANDVLLYDRAGSANTVGIKVTYGGVDKEVTTAGFTMTKDVLFPGGETTIGTGSIEQELRFTQKNQGQELPAGNYTGVVGIVLTQPTTAPTPPAV</sequence>
<accession>A0AA91EAV5</accession>
<proteinExistence type="predicted"/>
<dbReference type="InterPro" id="IPR007540">
    <property type="entry name" value="Fimbrial_CS1-type"/>
</dbReference>
<feature type="chain" id="PRO_5041743841" evidence="1">
    <location>
        <begin position="22"/>
        <end position="177"/>
    </location>
</feature>
<dbReference type="Gene3D" id="2.60.40.2040">
    <property type="entry name" value="CFA/I fimbrial subunit E, pilin domain"/>
    <property type="match status" value="1"/>
</dbReference>
<organism evidence="2 3">
    <name type="scientific">Obesumbacterium proteus ATCC 12841</name>
    <dbReference type="NCBI Taxonomy" id="1354268"/>
    <lineage>
        <taxon>Bacteria</taxon>
        <taxon>Pseudomonadati</taxon>
        <taxon>Pseudomonadota</taxon>
        <taxon>Gammaproteobacteria</taxon>
        <taxon>Enterobacterales</taxon>
        <taxon>Hafniaceae</taxon>
        <taxon>Obesumbacterium</taxon>
    </lineage>
</organism>
<comment type="caution">
    <text evidence="2">The sequence shown here is derived from an EMBL/GenBank/DDBJ whole genome shotgun (WGS) entry which is preliminary data.</text>
</comment>
<reference evidence="2 3" key="1">
    <citation type="submission" date="2016-04" db="EMBL/GenBank/DDBJ databases">
        <title>ATOL: Assembling a taxonomically balanced genome-scale reconstruction of the evolutionary history of the Enterobacteriaceae.</title>
        <authorList>
            <person name="Plunkett G.III."/>
            <person name="Neeno-Eckwall E.C."/>
            <person name="Glasner J.D."/>
            <person name="Perna N.T."/>
        </authorList>
    </citation>
    <scope>NUCLEOTIDE SEQUENCE [LARGE SCALE GENOMIC DNA]</scope>
    <source>
        <strain evidence="2 3">ATCC 12841</strain>
    </source>
</reference>
<name>A0AA91EAV5_9GAMM</name>
<protein>
    <submittedName>
        <fullName evidence="2">Alpha-fimbriae major subunit</fullName>
    </submittedName>
</protein>
<dbReference type="GO" id="GO:0009289">
    <property type="term" value="C:pilus"/>
    <property type="evidence" value="ECO:0007669"/>
    <property type="project" value="InterPro"/>
</dbReference>
<dbReference type="RefSeq" id="WP_061554188.1">
    <property type="nucleotide sequence ID" value="NZ_LXEX01000061.1"/>
</dbReference>
<evidence type="ECO:0000313" key="2">
    <source>
        <dbReference type="EMBL" id="OAT57118.1"/>
    </source>
</evidence>